<dbReference type="InterPro" id="IPR047175">
    <property type="entry name" value="CotS-like"/>
</dbReference>
<reference evidence="1 2" key="1">
    <citation type="submission" date="2018-07" db="EMBL/GenBank/DDBJ databases">
        <title>Genomic Encyclopedia of Type Strains, Phase IV (KMG-IV): sequencing the most valuable type-strain genomes for metagenomic binning, comparative biology and taxonomic classification.</title>
        <authorList>
            <person name="Goeker M."/>
        </authorList>
    </citation>
    <scope>NUCLEOTIDE SEQUENCE [LARGE SCALE GENOMIC DNA]</scope>
    <source>
        <strain evidence="1 2">DSM 25281</strain>
    </source>
</reference>
<keyword evidence="1" id="KW-0946">Virion</keyword>
<dbReference type="InterPro" id="IPR014254">
    <property type="entry name" value="Spore_coat_YutH"/>
</dbReference>
<dbReference type="InterPro" id="IPR011009">
    <property type="entry name" value="Kinase-like_dom_sf"/>
</dbReference>
<proteinExistence type="predicted"/>
<dbReference type="SUPFAM" id="SSF56112">
    <property type="entry name" value="Protein kinase-like (PK-like)"/>
    <property type="match status" value="1"/>
</dbReference>
<dbReference type="PANTHER" id="PTHR39179">
    <property type="entry name" value="SPORE COAT PROTEIN I"/>
    <property type="match status" value="1"/>
</dbReference>
<evidence type="ECO:0000313" key="2">
    <source>
        <dbReference type="Proteomes" id="UP000255326"/>
    </source>
</evidence>
<dbReference type="PANTHER" id="PTHR39179:SF2">
    <property type="entry name" value="ENDOSPORE COAT-ASSOCIATED PROTEIN YUTH"/>
    <property type="match status" value="1"/>
</dbReference>
<dbReference type="AlphaFoldDB" id="A0A370GHS3"/>
<keyword evidence="2" id="KW-1185">Reference proteome</keyword>
<comment type="caution">
    <text evidence="1">The sequence shown here is derived from an EMBL/GenBank/DDBJ whole genome shotgun (WGS) entry which is preliminary data.</text>
</comment>
<organism evidence="1 2">
    <name type="scientific">Falsibacillus pallidus</name>
    <dbReference type="NCBI Taxonomy" id="493781"/>
    <lineage>
        <taxon>Bacteria</taxon>
        <taxon>Bacillati</taxon>
        <taxon>Bacillota</taxon>
        <taxon>Bacilli</taxon>
        <taxon>Bacillales</taxon>
        <taxon>Bacillaceae</taxon>
        <taxon>Falsibacillus</taxon>
    </lineage>
</organism>
<dbReference type="NCBIfam" id="TIGR02905">
    <property type="entry name" value="spore_yutH"/>
    <property type="match status" value="1"/>
</dbReference>
<dbReference type="Proteomes" id="UP000255326">
    <property type="component" value="Unassembled WGS sequence"/>
</dbReference>
<dbReference type="Gene3D" id="3.90.1200.10">
    <property type="match status" value="1"/>
</dbReference>
<evidence type="ECO:0000313" key="1">
    <source>
        <dbReference type="EMBL" id="RDI41463.1"/>
    </source>
</evidence>
<dbReference type="GO" id="GO:0042601">
    <property type="term" value="C:endospore-forming forespore"/>
    <property type="evidence" value="ECO:0007669"/>
    <property type="project" value="TreeGrafter"/>
</dbReference>
<sequence length="334" mass="39683">MSDILQKHFGIQPEQSYMVRNQMRYISGGVLYTVVPVTHVEEDTLVELYEMSEHLSKEGDRYVSRFVPSTNEKFLVTENEVDYVVLGNAPHPVVPSLKLGRKLARFHDRGRSIDKVIKSCSRIGEWKSLWEKRLDQMEGVWNNYLMERPDREFSRIFIESYPYYMGLAENAIQYLVDTEMDEETRDSDAGTVCHVRFHEGTWGSEVCIKDPFDWVFDHASRDISEWIRERYFSQKRTFQPDIRSFLQEYESVSPLSAFSWRLIYARLLFPIHYFECIEDYFTASSEQTQKQLEDKLERMIKTSREYEAFLGNFYRIADVPLKKMAIPEIQWLKK</sequence>
<name>A0A370GHS3_9BACI</name>
<dbReference type="EMBL" id="QQAY01000008">
    <property type="protein sequence ID" value="RDI41463.1"/>
    <property type="molecule type" value="Genomic_DNA"/>
</dbReference>
<protein>
    <submittedName>
        <fullName evidence="1">Spore coat protein YutH</fullName>
    </submittedName>
</protein>
<gene>
    <name evidence="1" type="ORF">DFR59_108114</name>
</gene>
<keyword evidence="1" id="KW-0167">Capsid protein</keyword>
<accession>A0A370GHS3</accession>